<dbReference type="Gene3D" id="1.10.10.10">
    <property type="entry name" value="Winged helix-like DNA-binding domain superfamily/Winged helix DNA-binding domain"/>
    <property type="match status" value="1"/>
</dbReference>
<dbReference type="GO" id="GO:0005829">
    <property type="term" value="C:cytosol"/>
    <property type="evidence" value="ECO:0007669"/>
    <property type="project" value="TreeGrafter"/>
</dbReference>
<dbReference type="GO" id="GO:0003677">
    <property type="term" value="F:DNA binding"/>
    <property type="evidence" value="ECO:0007669"/>
    <property type="project" value="UniProtKB-KW"/>
</dbReference>
<keyword evidence="3" id="KW-0804">Transcription</keyword>
<dbReference type="InterPro" id="IPR036388">
    <property type="entry name" value="WH-like_DNA-bd_sf"/>
</dbReference>
<dbReference type="GO" id="GO:0003700">
    <property type="term" value="F:DNA-binding transcription factor activity"/>
    <property type="evidence" value="ECO:0007669"/>
    <property type="project" value="InterPro"/>
</dbReference>
<feature type="region of interest" description="Disordered" evidence="4">
    <location>
        <begin position="1"/>
        <end position="31"/>
    </location>
</feature>
<dbReference type="SMART" id="SM00419">
    <property type="entry name" value="HTH_CRP"/>
    <property type="match status" value="1"/>
</dbReference>
<accession>A0A1B4XJP0</accession>
<dbReference type="EMBL" id="AP014879">
    <property type="protein sequence ID" value="BAV35014.1"/>
    <property type="molecule type" value="Genomic_DNA"/>
</dbReference>
<evidence type="ECO:0000259" key="6">
    <source>
        <dbReference type="PROSITE" id="PS51063"/>
    </source>
</evidence>
<protein>
    <submittedName>
        <fullName evidence="7">Crp/Fnr family transcriptional regulator</fullName>
    </submittedName>
</protein>
<dbReference type="InterPro" id="IPR014710">
    <property type="entry name" value="RmlC-like_jellyroll"/>
</dbReference>
<keyword evidence="8" id="KW-1185">Reference proteome</keyword>
<dbReference type="InterPro" id="IPR012318">
    <property type="entry name" value="HTH_CRP"/>
</dbReference>
<proteinExistence type="predicted"/>
<reference evidence="7 8" key="1">
    <citation type="submission" date="2015-05" db="EMBL/GenBank/DDBJ databases">
        <title>Complete genome sequence of a sulfur-oxidizing gammaproteobacterium strain HA5.</title>
        <authorList>
            <person name="Miura A."/>
            <person name="Kojima H."/>
            <person name="Fukui M."/>
        </authorList>
    </citation>
    <scope>NUCLEOTIDE SEQUENCE [LARGE SCALE GENOMIC DNA]</scope>
    <source>
        <strain evidence="7 8">HA5</strain>
    </source>
</reference>
<dbReference type="InterPro" id="IPR018335">
    <property type="entry name" value="Tscrpt_reg_HTH_Crp-type_CS"/>
</dbReference>
<dbReference type="PROSITE" id="PS00042">
    <property type="entry name" value="HTH_CRP_1"/>
    <property type="match status" value="1"/>
</dbReference>
<dbReference type="InParanoid" id="A0A1B4XJP0"/>
<dbReference type="SUPFAM" id="SSF51206">
    <property type="entry name" value="cAMP-binding domain-like"/>
    <property type="match status" value="1"/>
</dbReference>
<dbReference type="InterPro" id="IPR036390">
    <property type="entry name" value="WH_DNA-bd_sf"/>
</dbReference>
<dbReference type="KEGG" id="slim:SCL_2737"/>
<dbReference type="AlphaFoldDB" id="A0A1B4XJP0"/>
<gene>
    <name evidence="7" type="ORF">SCL_2737</name>
</gene>
<evidence type="ECO:0000313" key="7">
    <source>
        <dbReference type="EMBL" id="BAV35014.1"/>
    </source>
</evidence>
<evidence type="ECO:0000256" key="4">
    <source>
        <dbReference type="SAM" id="MobiDB-lite"/>
    </source>
</evidence>
<dbReference type="Gene3D" id="2.60.120.10">
    <property type="entry name" value="Jelly Rolls"/>
    <property type="match status" value="1"/>
</dbReference>
<organism evidence="7 8">
    <name type="scientific">Sulfuricaulis limicola</name>
    <dbReference type="NCBI Taxonomy" id="1620215"/>
    <lineage>
        <taxon>Bacteria</taxon>
        <taxon>Pseudomonadati</taxon>
        <taxon>Pseudomonadota</taxon>
        <taxon>Gammaproteobacteria</taxon>
        <taxon>Acidiferrobacterales</taxon>
        <taxon>Acidiferrobacteraceae</taxon>
        <taxon>Sulfuricaulis</taxon>
    </lineage>
</organism>
<keyword evidence="1" id="KW-0805">Transcription regulation</keyword>
<dbReference type="InterPro" id="IPR018490">
    <property type="entry name" value="cNMP-bd_dom_sf"/>
</dbReference>
<dbReference type="PANTHER" id="PTHR24567">
    <property type="entry name" value="CRP FAMILY TRANSCRIPTIONAL REGULATORY PROTEIN"/>
    <property type="match status" value="1"/>
</dbReference>
<dbReference type="PANTHER" id="PTHR24567:SF28">
    <property type="entry name" value="LISTERIOLYSIN REGULATORY PROTEIN"/>
    <property type="match status" value="1"/>
</dbReference>
<evidence type="ECO:0000259" key="5">
    <source>
        <dbReference type="PROSITE" id="PS50042"/>
    </source>
</evidence>
<dbReference type="InterPro" id="IPR050397">
    <property type="entry name" value="Env_Response_Regulators"/>
</dbReference>
<evidence type="ECO:0000256" key="2">
    <source>
        <dbReference type="ARBA" id="ARBA00023125"/>
    </source>
</evidence>
<feature type="domain" description="HTH crp-type" evidence="6">
    <location>
        <begin position="179"/>
        <end position="251"/>
    </location>
</feature>
<sequence>MTRKRRGGRSEACAGASCGTSPPTGKRDPLPRTYGINDCEYCEAKLYAGLSARQVSELRGRLGSSHSGPREILFRAGDPSKYLYVVREGQLKLTRTDITGHVHLLNLVGPGYFLGFDDVGNATHSYSAETLTPTVFCRIKHDDIAWLLAQAPQVSLNILLAVNEQLAQARNMIRALGQKTAMEKVAALLLSLYPPGAAGGSGKAGALHLSRQEMAEILGLTVETVSRIMAGLRRKGIINAPRGRIVVSVRPRLQALAGDPPRATSSRKKYRSRRQGRVAA</sequence>
<dbReference type="Pfam" id="PF00027">
    <property type="entry name" value="cNMP_binding"/>
    <property type="match status" value="1"/>
</dbReference>
<evidence type="ECO:0000313" key="8">
    <source>
        <dbReference type="Proteomes" id="UP000243180"/>
    </source>
</evidence>
<feature type="domain" description="Cyclic nucleotide-binding" evidence="5">
    <location>
        <begin position="46"/>
        <end position="115"/>
    </location>
</feature>
<dbReference type="SUPFAM" id="SSF46785">
    <property type="entry name" value="Winged helix' DNA-binding domain"/>
    <property type="match status" value="1"/>
</dbReference>
<dbReference type="CDD" id="cd00092">
    <property type="entry name" value="HTH_CRP"/>
    <property type="match status" value="1"/>
</dbReference>
<dbReference type="CDD" id="cd00038">
    <property type="entry name" value="CAP_ED"/>
    <property type="match status" value="1"/>
</dbReference>
<dbReference type="PROSITE" id="PS50042">
    <property type="entry name" value="CNMP_BINDING_3"/>
    <property type="match status" value="1"/>
</dbReference>
<dbReference type="SMART" id="SM00100">
    <property type="entry name" value="cNMP"/>
    <property type="match status" value="1"/>
</dbReference>
<dbReference type="PROSITE" id="PS51063">
    <property type="entry name" value="HTH_CRP_2"/>
    <property type="match status" value="1"/>
</dbReference>
<feature type="region of interest" description="Disordered" evidence="4">
    <location>
        <begin position="256"/>
        <end position="280"/>
    </location>
</feature>
<evidence type="ECO:0000256" key="1">
    <source>
        <dbReference type="ARBA" id="ARBA00023015"/>
    </source>
</evidence>
<name>A0A1B4XJP0_9GAMM</name>
<dbReference type="Proteomes" id="UP000243180">
    <property type="component" value="Chromosome"/>
</dbReference>
<dbReference type="RefSeq" id="WP_172426061.1">
    <property type="nucleotide sequence ID" value="NZ_AP014879.1"/>
</dbReference>
<dbReference type="Pfam" id="PF13545">
    <property type="entry name" value="HTH_Crp_2"/>
    <property type="match status" value="1"/>
</dbReference>
<feature type="compositionally biased region" description="Basic residues" evidence="4">
    <location>
        <begin position="265"/>
        <end position="280"/>
    </location>
</feature>
<dbReference type="PRINTS" id="PR00034">
    <property type="entry name" value="HTHCRP"/>
</dbReference>
<evidence type="ECO:0000256" key="3">
    <source>
        <dbReference type="ARBA" id="ARBA00023163"/>
    </source>
</evidence>
<keyword evidence="2" id="KW-0238">DNA-binding</keyword>
<dbReference type="InterPro" id="IPR000595">
    <property type="entry name" value="cNMP-bd_dom"/>
</dbReference>